<feature type="domain" description="T-SNARE coiled-coil homology" evidence="7">
    <location>
        <begin position="343"/>
        <end position="405"/>
    </location>
</feature>
<evidence type="ECO:0000256" key="3">
    <source>
        <dbReference type="ARBA" id="ARBA00023224"/>
    </source>
</evidence>
<dbReference type="Proteomes" id="UP001518989">
    <property type="component" value="Unassembled WGS sequence"/>
</dbReference>
<keyword evidence="3 5" id="KW-0807">Transducer</keyword>
<dbReference type="PROSITE" id="PS50192">
    <property type="entry name" value="T_SNARE"/>
    <property type="match status" value="1"/>
</dbReference>
<keyword evidence="2" id="KW-0472">Membrane</keyword>
<evidence type="ECO:0000256" key="5">
    <source>
        <dbReference type="PROSITE-ProRule" id="PRU00284"/>
    </source>
</evidence>
<comment type="caution">
    <text evidence="8">The sequence shown here is derived from an EMBL/GenBank/DDBJ whole genome shotgun (WGS) entry which is preliminary data.</text>
</comment>
<dbReference type="EMBL" id="JACTNG010000027">
    <property type="protein sequence ID" value="MBO1081871.1"/>
    <property type="molecule type" value="Genomic_DNA"/>
</dbReference>
<dbReference type="SUPFAM" id="SSF58104">
    <property type="entry name" value="Methyl-accepting chemotaxis protein (MCP) signaling domain"/>
    <property type="match status" value="1"/>
</dbReference>
<dbReference type="InterPro" id="IPR000727">
    <property type="entry name" value="T_SNARE_dom"/>
</dbReference>
<dbReference type="InterPro" id="IPR004089">
    <property type="entry name" value="MCPsignal_dom"/>
</dbReference>
<evidence type="ECO:0000256" key="4">
    <source>
        <dbReference type="ARBA" id="ARBA00029447"/>
    </source>
</evidence>
<dbReference type="RefSeq" id="WP_272874718.1">
    <property type="nucleotide sequence ID" value="NZ_JACTNG010000027.1"/>
</dbReference>
<sequence>MIDASDRAHRHRLNAFGLTPDSILLLQSNAGFARQALPVLLKQLHQAFDPWPEIRHALEQPAVHGPRLAHWERVICGELGDGFYASAQALAEALYRHGAPAYAVTLCHRTVSAAVVARLAPAGSWGWRRGQQQRRHAAMTAALSAAAWLDLEVLLETYAVAEQDARRALMHGFAQRFETGVNGVIDGVTASTQHLATSVHGMGETAALASERMGTAAGAAREASENINTVAAATEELTASIREITRQVTQSADIASRAVRSAAETDQVVQTLSDAAGRIGDVVRLIGDIAGQTNLLALNATIEAARAGDSGKGFAVVASEVKGLASQTSRATDDIRQQIEQMQSATQGAVQAIRSISTTVGEMGDIATAIAAAVEQQGSATAEISRSVQGAADGNRVVDQQMEGLRDTAATS</sequence>
<organism evidence="8 9">
    <name type="scientific">Roseomonas haemaphysalidis</name>
    <dbReference type="NCBI Taxonomy" id="2768162"/>
    <lineage>
        <taxon>Bacteria</taxon>
        <taxon>Pseudomonadati</taxon>
        <taxon>Pseudomonadota</taxon>
        <taxon>Alphaproteobacteria</taxon>
        <taxon>Acetobacterales</taxon>
        <taxon>Roseomonadaceae</taxon>
        <taxon>Roseomonas</taxon>
    </lineage>
</organism>
<dbReference type="InterPro" id="IPR012292">
    <property type="entry name" value="Globin/Proto"/>
</dbReference>
<evidence type="ECO:0000256" key="1">
    <source>
        <dbReference type="ARBA" id="ARBA00004429"/>
    </source>
</evidence>
<evidence type="ECO:0000259" key="7">
    <source>
        <dbReference type="PROSITE" id="PS50192"/>
    </source>
</evidence>
<feature type="domain" description="Methyl-accepting transducer" evidence="6">
    <location>
        <begin position="184"/>
        <end position="412"/>
    </location>
</feature>
<evidence type="ECO:0000313" key="9">
    <source>
        <dbReference type="Proteomes" id="UP001518989"/>
    </source>
</evidence>
<reference evidence="8 9" key="1">
    <citation type="submission" date="2020-09" db="EMBL/GenBank/DDBJ databases">
        <title>Roseomonas.</title>
        <authorList>
            <person name="Zhu W."/>
        </authorList>
    </citation>
    <scope>NUCLEOTIDE SEQUENCE [LARGE SCALE GENOMIC DNA]</scope>
    <source>
        <strain evidence="8 9">573</strain>
    </source>
</reference>
<keyword evidence="2" id="KW-0997">Cell inner membrane</keyword>
<name>A0ABS3KWM0_9PROT</name>
<proteinExistence type="inferred from homology"/>
<comment type="subcellular location">
    <subcellularLocation>
        <location evidence="1">Cell inner membrane</location>
        <topology evidence="1">Multi-pass membrane protein</topology>
    </subcellularLocation>
</comment>
<keyword evidence="2" id="KW-1003">Cell membrane</keyword>
<dbReference type="Gene3D" id="1.10.490.10">
    <property type="entry name" value="Globins"/>
    <property type="match status" value="1"/>
</dbReference>
<dbReference type="Pfam" id="PF00015">
    <property type="entry name" value="MCPsignal"/>
    <property type="match status" value="1"/>
</dbReference>
<accession>A0ABS3KWM0</accession>
<dbReference type="PROSITE" id="PS50111">
    <property type="entry name" value="CHEMOTAXIS_TRANSDUC_2"/>
    <property type="match status" value="1"/>
</dbReference>
<feature type="non-terminal residue" evidence="8">
    <location>
        <position position="412"/>
    </location>
</feature>
<evidence type="ECO:0000259" key="6">
    <source>
        <dbReference type="PROSITE" id="PS50111"/>
    </source>
</evidence>
<keyword evidence="9" id="KW-1185">Reference proteome</keyword>
<protein>
    <submittedName>
        <fullName evidence="8">Chemotaxis protein</fullName>
    </submittedName>
</protein>
<evidence type="ECO:0000313" key="8">
    <source>
        <dbReference type="EMBL" id="MBO1081871.1"/>
    </source>
</evidence>
<dbReference type="PANTHER" id="PTHR32089">
    <property type="entry name" value="METHYL-ACCEPTING CHEMOTAXIS PROTEIN MCPB"/>
    <property type="match status" value="1"/>
</dbReference>
<gene>
    <name evidence="8" type="ORF">IAI61_22890</name>
</gene>
<dbReference type="SMART" id="SM00283">
    <property type="entry name" value="MA"/>
    <property type="match status" value="1"/>
</dbReference>
<dbReference type="Gene3D" id="1.10.287.950">
    <property type="entry name" value="Methyl-accepting chemotaxis protein"/>
    <property type="match status" value="1"/>
</dbReference>
<dbReference type="PANTHER" id="PTHR32089:SF112">
    <property type="entry name" value="LYSOZYME-LIKE PROTEIN-RELATED"/>
    <property type="match status" value="1"/>
</dbReference>
<comment type="similarity">
    <text evidence="4">Belongs to the methyl-accepting chemotaxis (MCP) protein family.</text>
</comment>
<evidence type="ECO:0000256" key="2">
    <source>
        <dbReference type="ARBA" id="ARBA00022519"/>
    </source>
</evidence>